<keyword evidence="6" id="KW-1043">Host membrane</keyword>
<dbReference type="HAMAP" id="MF_04035">
    <property type="entry name" value="HSV_GM"/>
    <property type="match status" value="1"/>
</dbReference>
<keyword evidence="5" id="KW-0946">Virion</keyword>
<dbReference type="PRINTS" id="PR00333">
    <property type="entry name" value="HSVINTEGRLMP"/>
</dbReference>
<feature type="compositionally biased region" description="Acidic residues" evidence="13">
    <location>
        <begin position="404"/>
        <end position="414"/>
    </location>
</feature>
<feature type="transmembrane region" description="Helical" evidence="14">
    <location>
        <begin position="128"/>
        <end position="151"/>
    </location>
</feature>
<name>A0A1V0M8F7_9ALPH</name>
<evidence type="ECO:0000256" key="8">
    <source>
        <dbReference type="ARBA" id="ARBA00022989"/>
    </source>
</evidence>
<evidence type="ECO:0000256" key="4">
    <source>
        <dbReference type="ARBA" id="ARBA00022812"/>
    </source>
</evidence>
<evidence type="ECO:0000313" key="15">
    <source>
        <dbReference type="EMBL" id="ARD71331.1"/>
    </source>
</evidence>
<comment type="function">
    <text evidence="1">Envelope glycoprotein important for virion assembly and egress. Plays a role in the correct incorporation of gH-gL into virion membrane. Directs the glycoprotein N (gN) to the host trans-Golgi network.</text>
</comment>
<feature type="transmembrane region" description="Helical" evidence="14">
    <location>
        <begin position="251"/>
        <end position="273"/>
    </location>
</feature>
<keyword evidence="7 15" id="KW-0261">Viral envelope protein</keyword>
<dbReference type="Pfam" id="PF01528">
    <property type="entry name" value="Herpes_glycop"/>
    <property type="match status" value="1"/>
</dbReference>
<keyword evidence="4" id="KW-1040">Host Golgi apparatus</keyword>
<keyword evidence="11" id="KW-1015">Disulfide bond</keyword>
<evidence type="ECO:0000256" key="13">
    <source>
        <dbReference type="SAM" id="MobiDB-lite"/>
    </source>
</evidence>
<accession>A0A1V0M8F7</accession>
<feature type="transmembrane region" description="Helical" evidence="14">
    <location>
        <begin position="93"/>
        <end position="116"/>
    </location>
</feature>
<feature type="transmembrane region" description="Helical" evidence="14">
    <location>
        <begin position="21"/>
        <end position="45"/>
    </location>
</feature>
<feature type="transmembrane region" description="Helical" evidence="14">
    <location>
        <begin position="318"/>
        <end position="344"/>
    </location>
</feature>
<dbReference type="GO" id="GO:0019031">
    <property type="term" value="C:viral envelope"/>
    <property type="evidence" value="ECO:0007669"/>
    <property type="project" value="UniProtKB-KW"/>
</dbReference>
<evidence type="ECO:0000256" key="14">
    <source>
        <dbReference type="SAM" id="Phobius"/>
    </source>
</evidence>
<evidence type="ECO:0000256" key="5">
    <source>
        <dbReference type="ARBA" id="ARBA00022844"/>
    </source>
</evidence>
<evidence type="ECO:0000256" key="6">
    <source>
        <dbReference type="ARBA" id="ARBA00022870"/>
    </source>
</evidence>
<gene>
    <name evidence="15" type="ORF">CoHVHLJ_020</name>
</gene>
<feature type="transmembrane region" description="Helical" evidence="14">
    <location>
        <begin position="280"/>
        <end position="298"/>
    </location>
</feature>
<keyword evidence="12" id="KW-0325">Glycoprotein</keyword>
<evidence type="ECO:0000256" key="3">
    <source>
        <dbReference type="ARBA" id="ARBA00022692"/>
    </source>
</evidence>
<evidence type="ECO:0000256" key="9">
    <source>
        <dbReference type="ARBA" id="ARBA00023046"/>
    </source>
</evidence>
<feature type="transmembrane region" description="Helical" evidence="14">
    <location>
        <begin position="163"/>
        <end position="185"/>
    </location>
</feature>
<keyword evidence="2" id="KW-1048">Host nucleus</keyword>
<evidence type="ECO:0000256" key="2">
    <source>
        <dbReference type="ARBA" id="ARBA00022562"/>
    </source>
</evidence>
<keyword evidence="3 14" id="KW-0812">Transmembrane</keyword>
<organism evidence="15">
    <name type="scientific">Columbid alphaherpesvirus 1</name>
    <dbReference type="NCBI Taxonomy" id="93386"/>
    <lineage>
        <taxon>Viruses</taxon>
        <taxon>Duplodnaviria</taxon>
        <taxon>Heunggongvirae</taxon>
        <taxon>Peploviricota</taxon>
        <taxon>Herviviricetes</taxon>
        <taxon>Herpesvirales</taxon>
        <taxon>Orthoherpesviridae</taxon>
        <taxon>Alphaherpesvirinae</taxon>
        <taxon>Mardivirus</taxon>
        <taxon>Mardivirus columbidalpha1</taxon>
    </lineage>
</organism>
<dbReference type="InterPro" id="IPR000785">
    <property type="entry name" value="Herpes_glycop_M"/>
</dbReference>
<sequence>MAPRKAGGNVDAKIDYVYNRMWLVQVICLALSVVAFLTTLVVGSIHGAGFPCFFAAVTNYTTPNVSKGDSEFTSPVLGGVVPVLFFESWEFLFYFYATLIILLTLSIYLIVGGVMIKSNPQAAREVGGAAFSTSLIASPATILVAVVSVWLLQTVIVVLAYKLIVLAAVVYIVFFITFTFFYAYFCGRGINSSTYSDDVSLAKGFSSSFHRLVGNGRAFVINLLSGLYGASLVMVAIMIEMVFANSFIVKFWHVFVITLATTSILTVLYLLAVELLIARYVHMILGPYIGLLVGYGMLGTSAHDYMNRFAYAMGSSFVALRLTTRIVLGVFAALILIAMIVRIVRAILYHRRRFTRAYVKARRIKDDVKDRVRRLSEHVRGEGRGRRDRRDSDGDRVPLRQASYDEDGSDEESIYDAKRRDEDTDSEWDG</sequence>
<evidence type="ECO:0000256" key="7">
    <source>
        <dbReference type="ARBA" id="ARBA00022879"/>
    </source>
</evidence>
<reference evidence="15" key="1">
    <citation type="journal article" date="2017" name="Arch. Virol.">
        <title>Complete genome sequence and evolution analysis of a columbid herpesvirus type 1 from feral pigeon in China.</title>
        <authorList>
            <person name="Guo Y."/>
            <person name="Li S."/>
            <person name="Sun X."/>
            <person name="He Y."/>
            <person name="Zhao H."/>
            <person name="Wang Y."/>
            <person name="Zhao P."/>
            <person name="Xing M."/>
        </authorList>
    </citation>
    <scope>NUCLEOTIDE SEQUENCE [LARGE SCALE GENOMIC DNA]</scope>
    <source>
        <strain evidence="15">HLJ</strain>
    </source>
</reference>
<keyword evidence="9" id="KW-1039">Host endosome</keyword>
<keyword evidence="16" id="KW-1185">Reference proteome</keyword>
<feature type="compositionally biased region" description="Basic and acidic residues" evidence="13">
    <location>
        <begin position="379"/>
        <end position="398"/>
    </location>
</feature>
<evidence type="ECO:0000256" key="12">
    <source>
        <dbReference type="ARBA" id="ARBA00023180"/>
    </source>
</evidence>
<feature type="transmembrane region" description="Helical" evidence="14">
    <location>
        <begin position="219"/>
        <end position="239"/>
    </location>
</feature>
<protein>
    <submittedName>
        <fullName evidence="15">Envelope glycoprotein M</fullName>
    </submittedName>
</protein>
<evidence type="ECO:0000313" key="16">
    <source>
        <dbReference type="Proteomes" id="UP000202345"/>
    </source>
</evidence>
<evidence type="ECO:0000256" key="1">
    <source>
        <dbReference type="ARBA" id="ARBA00003017"/>
    </source>
</evidence>
<keyword evidence="10 14" id="KW-0472">Membrane</keyword>
<feature type="region of interest" description="Disordered" evidence="13">
    <location>
        <begin position="379"/>
        <end position="430"/>
    </location>
</feature>
<dbReference type="Proteomes" id="UP000202345">
    <property type="component" value="Segment"/>
</dbReference>
<keyword evidence="8 14" id="KW-1133">Transmembrane helix</keyword>
<evidence type="ECO:0000256" key="11">
    <source>
        <dbReference type="ARBA" id="ARBA00023157"/>
    </source>
</evidence>
<proteinExistence type="inferred from homology"/>
<dbReference type="EMBL" id="KX589235">
    <property type="protein sequence ID" value="ARD71331.1"/>
    <property type="molecule type" value="Genomic_DNA"/>
</dbReference>
<evidence type="ECO:0000256" key="10">
    <source>
        <dbReference type="ARBA" id="ARBA00023136"/>
    </source>
</evidence>